<dbReference type="GO" id="GO:0033388">
    <property type="term" value="P:putrescine biosynthetic process from arginine"/>
    <property type="evidence" value="ECO:0007669"/>
    <property type="project" value="TreeGrafter"/>
</dbReference>
<dbReference type="PANTHER" id="PTHR43674">
    <property type="entry name" value="NITRILASE C965.09-RELATED"/>
    <property type="match status" value="1"/>
</dbReference>
<evidence type="ECO:0000313" key="4">
    <source>
        <dbReference type="Proteomes" id="UP000662873"/>
    </source>
</evidence>
<dbReference type="GO" id="GO:0050126">
    <property type="term" value="F:N-carbamoylputrescine amidase activity"/>
    <property type="evidence" value="ECO:0007669"/>
    <property type="project" value="TreeGrafter"/>
</dbReference>
<evidence type="ECO:0000256" key="1">
    <source>
        <dbReference type="ARBA" id="ARBA00022801"/>
    </source>
</evidence>
<feature type="domain" description="CN hydrolase" evidence="2">
    <location>
        <begin position="3"/>
        <end position="255"/>
    </location>
</feature>
<dbReference type="PROSITE" id="PS50263">
    <property type="entry name" value="CN_HYDROLASE"/>
    <property type="match status" value="1"/>
</dbReference>
<dbReference type="Pfam" id="PF00795">
    <property type="entry name" value="CN_hydrolase"/>
    <property type="match status" value="1"/>
</dbReference>
<evidence type="ECO:0000259" key="2">
    <source>
        <dbReference type="PROSITE" id="PS50263"/>
    </source>
</evidence>
<dbReference type="InterPro" id="IPR036526">
    <property type="entry name" value="C-N_Hydrolase_sf"/>
</dbReference>
<dbReference type="InterPro" id="IPR003010">
    <property type="entry name" value="C-N_Hydrolase"/>
</dbReference>
<accession>A0A809S3C7</accession>
<keyword evidence="1 3" id="KW-0378">Hydrolase</keyword>
<dbReference type="InterPro" id="IPR050345">
    <property type="entry name" value="Aliph_Amidase/BUP"/>
</dbReference>
<dbReference type="AlphaFoldDB" id="A0A809S3C7"/>
<reference evidence="3" key="1">
    <citation type="journal article" name="DNA Res.">
        <title>The physiological potential of anammox bacteria as revealed by their core genome structure.</title>
        <authorList>
            <person name="Okubo T."/>
            <person name="Toyoda A."/>
            <person name="Fukuhara K."/>
            <person name="Uchiyama I."/>
            <person name="Harigaya Y."/>
            <person name="Kuroiwa M."/>
            <person name="Suzuki T."/>
            <person name="Murakami Y."/>
            <person name="Suwa Y."/>
            <person name="Takami H."/>
        </authorList>
    </citation>
    <scope>NUCLEOTIDE SEQUENCE</scope>
    <source>
        <strain evidence="3">317325-2</strain>
    </source>
</reference>
<dbReference type="Gene3D" id="3.60.110.10">
    <property type="entry name" value="Carbon-nitrogen hydrolase"/>
    <property type="match status" value="1"/>
</dbReference>
<dbReference type="EMBL" id="AP021858">
    <property type="protein sequence ID" value="BBO23087.1"/>
    <property type="molecule type" value="Genomic_DNA"/>
</dbReference>
<dbReference type="Proteomes" id="UP000662873">
    <property type="component" value="Chromosome"/>
</dbReference>
<name>A0A809S3C7_9BACT</name>
<protein>
    <submittedName>
        <fullName evidence="3">Amidohydrolase</fullName>
    </submittedName>
</protein>
<proteinExistence type="predicted"/>
<dbReference type="PANTHER" id="PTHR43674:SF2">
    <property type="entry name" value="BETA-UREIDOPROPIONASE"/>
    <property type="match status" value="1"/>
</dbReference>
<evidence type="ECO:0000313" key="3">
    <source>
        <dbReference type="EMBL" id="BBO23087.1"/>
    </source>
</evidence>
<organism evidence="3 4">
    <name type="scientific">Candidatus Nitrosymbiomonas proteolyticus</name>
    <dbReference type="NCBI Taxonomy" id="2608984"/>
    <lineage>
        <taxon>Bacteria</taxon>
        <taxon>Bacillati</taxon>
        <taxon>Armatimonadota</taxon>
        <taxon>Armatimonadota incertae sedis</taxon>
        <taxon>Candidatus Nitrosymbiomonas</taxon>
    </lineage>
</organism>
<sequence>MAFTVACAQFAPQKAKVPENLDRIADLLLQSSGEGADLVVFPETCTSGYFVEGGVAEVSLSAEKLEAELTRRLAGRLNRHVDCVVGFYEQSEGTSFNSAAYLEFRPSHARTSHVYRKFFLPTYGVFDEQRFVGKGTALGKVETRFGGVGILICEDVWHSLLGALLAMSGATLMVVPSASPARDFSGERIGNLDRYRRMLRALSEEHGVWSINCQLSGFEGGKGFVGGSLIVDPLGNVVAESPIQEDHILLAQIDPELGQIARANTPLFDDLRSNWCDLVEIARSLGP</sequence>
<gene>
    <name evidence="3" type="ORF">NPRO_06820</name>
</gene>
<dbReference type="SUPFAM" id="SSF56317">
    <property type="entry name" value="Carbon-nitrogen hydrolase"/>
    <property type="match status" value="1"/>
</dbReference>
<dbReference type="KEGG" id="npy:NPRO_06820"/>